<protein>
    <recommendedName>
        <fullName evidence="6">Phospholipid/glycerol acyltransferase domain-containing protein</fullName>
    </recommendedName>
</protein>
<feature type="transmembrane region" description="Helical" evidence="5">
    <location>
        <begin position="185"/>
        <end position="213"/>
    </location>
</feature>
<feature type="compositionally biased region" description="Polar residues" evidence="4">
    <location>
        <begin position="152"/>
        <end position="163"/>
    </location>
</feature>
<evidence type="ECO:0000256" key="2">
    <source>
        <dbReference type="ARBA" id="ARBA00022679"/>
    </source>
</evidence>
<evidence type="ECO:0000256" key="3">
    <source>
        <dbReference type="ARBA" id="ARBA00023315"/>
    </source>
</evidence>
<keyword evidence="5" id="KW-0812">Transmembrane</keyword>
<keyword evidence="5" id="KW-0472">Membrane</keyword>
<evidence type="ECO:0000256" key="4">
    <source>
        <dbReference type="SAM" id="MobiDB-lite"/>
    </source>
</evidence>
<dbReference type="AlphaFoldDB" id="A0A9P6QEN9"/>
<dbReference type="PANTHER" id="PTHR10983:SF16">
    <property type="entry name" value="LYSOCARDIOLIPIN ACYLTRANSFERASE 1"/>
    <property type="match status" value="1"/>
</dbReference>
<proteinExistence type="inferred from homology"/>
<dbReference type="SMART" id="SM00563">
    <property type="entry name" value="PlsC"/>
    <property type="match status" value="1"/>
</dbReference>
<feature type="transmembrane region" description="Helical" evidence="5">
    <location>
        <begin position="554"/>
        <end position="576"/>
    </location>
</feature>
<feature type="compositionally biased region" description="Low complexity" evidence="4">
    <location>
        <begin position="109"/>
        <end position="123"/>
    </location>
</feature>
<feature type="compositionally biased region" description="Basic and acidic residues" evidence="4">
    <location>
        <begin position="1"/>
        <end position="18"/>
    </location>
</feature>
<feature type="compositionally biased region" description="Low complexity" evidence="4">
    <location>
        <begin position="130"/>
        <end position="151"/>
    </location>
</feature>
<dbReference type="GO" id="GO:0005783">
    <property type="term" value="C:endoplasmic reticulum"/>
    <property type="evidence" value="ECO:0007669"/>
    <property type="project" value="TreeGrafter"/>
</dbReference>
<gene>
    <name evidence="7" type="ORF">BG011_007164</name>
</gene>
<dbReference type="GO" id="GO:0036149">
    <property type="term" value="P:phosphatidylinositol acyl-chain remodeling"/>
    <property type="evidence" value="ECO:0007669"/>
    <property type="project" value="TreeGrafter"/>
</dbReference>
<dbReference type="InterPro" id="IPR032098">
    <property type="entry name" value="Acyltransf_C"/>
</dbReference>
<evidence type="ECO:0000313" key="8">
    <source>
        <dbReference type="Proteomes" id="UP000726737"/>
    </source>
</evidence>
<keyword evidence="5" id="KW-1133">Transmembrane helix</keyword>
<evidence type="ECO:0000256" key="1">
    <source>
        <dbReference type="ARBA" id="ARBA00008655"/>
    </source>
</evidence>
<feature type="region of interest" description="Disordered" evidence="4">
    <location>
        <begin position="100"/>
        <end position="173"/>
    </location>
</feature>
<dbReference type="Proteomes" id="UP000726737">
    <property type="component" value="Unassembled WGS sequence"/>
</dbReference>
<dbReference type="CDD" id="cd07990">
    <property type="entry name" value="LPLAT_LCLAT1-like"/>
    <property type="match status" value="1"/>
</dbReference>
<name>A0A9P6QEN9_9FUNG</name>
<feature type="domain" description="Phospholipid/glycerol acyltransferase" evidence="6">
    <location>
        <begin position="298"/>
        <end position="422"/>
    </location>
</feature>
<organism evidence="7 8">
    <name type="scientific">Mortierella polycephala</name>
    <dbReference type="NCBI Taxonomy" id="41804"/>
    <lineage>
        <taxon>Eukaryota</taxon>
        <taxon>Fungi</taxon>
        <taxon>Fungi incertae sedis</taxon>
        <taxon>Mucoromycota</taxon>
        <taxon>Mortierellomycotina</taxon>
        <taxon>Mortierellomycetes</taxon>
        <taxon>Mortierellales</taxon>
        <taxon>Mortierellaceae</taxon>
        <taxon>Mortierella</taxon>
    </lineage>
</organism>
<dbReference type="InterPro" id="IPR002123">
    <property type="entry name" value="Plipid/glycerol_acylTrfase"/>
</dbReference>
<accession>A0A9P6QEN9</accession>
<keyword evidence="8" id="KW-1185">Reference proteome</keyword>
<evidence type="ECO:0000259" key="6">
    <source>
        <dbReference type="SMART" id="SM00563"/>
    </source>
</evidence>
<evidence type="ECO:0000313" key="7">
    <source>
        <dbReference type="EMBL" id="KAG0264274.1"/>
    </source>
</evidence>
<evidence type="ECO:0000256" key="5">
    <source>
        <dbReference type="SAM" id="Phobius"/>
    </source>
</evidence>
<feature type="region of interest" description="Disordered" evidence="4">
    <location>
        <begin position="1"/>
        <end position="23"/>
    </location>
</feature>
<keyword evidence="2" id="KW-0808">Transferase</keyword>
<dbReference type="EMBL" id="JAAAJA010000054">
    <property type="protein sequence ID" value="KAG0264274.1"/>
    <property type="molecule type" value="Genomic_DNA"/>
</dbReference>
<comment type="caution">
    <text evidence="7">The sequence shown here is derived from an EMBL/GenBank/DDBJ whole genome shotgun (WGS) entry which is preliminary data.</text>
</comment>
<comment type="similarity">
    <text evidence="1">Belongs to the 1-acyl-sn-glycerol-3-phosphate acyltransferase family.</text>
</comment>
<reference evidence="7" key="1">
    <citation type="journal article" date="2020" name="Fungal Divers.">
        <title>Resolving the Mortierellaceae phylogeny through synthesis of multi-gene phylogenetics and phylogenomics.</title>
        <authorList>
            <person name="Vandepol N."/>
            <person name="Liber J."/>
            <person name="Desiro A."/>
            <person name="Na H."/>
            <person name="Kennedy M."/>
            <person name="Barry K."/>
            <person name="Grigoriev I.V."/>
            <person name="Miller A.N."/>
            <person name="O'Donnell K."/>
            <person name="Stajich J.E."/>
            <person name="Bonito G."/>
        </authorList>
    </citation>
    <scope>NUCLEOTIDE SEQUENCE</scope>
    <source>
        <strain evidence="7">KOD948</strain>
    </source>
</reference>
<dbReference type="Pfam" id="PF16076">
    <property type="entry name" value="Acyltransf_C"/>
    <property type="match status" value="1"/>
</dbReference>
<dbReference type="GO" id="GO:0016746">
    <property type="term" value="F:acyltransferase activity"/>
    <property type="evidence" value="ECO:0007669"/>
    <property type="project" value="UniProtKB-KW"/>
</dbReference>
<dbReference type="OrthoDB" id="189226at2759"/>
<dbReference type="Pfam" id="PF01553">
    <property type="entry name" value="Acyltransferase"/>
    <property type="match status" value="1"/>
</dbReference>
<dbReference type="SUPFAM" id="SSF69593">
    <property type="entry name" value="Glycerol-3-phosphate (1)-acyltransferase"/>
    <property type="match status" value="1"/>
</dbReference>
<dbReference type="PANTHER" id="PTHR10983">
    <property type="entry name" value="1-ACYLGLYCEROL-3-PHOSPHATE ACYLTRANSFERASE-RELATED"/>
    <property type="match status" value="1"/>
</dbReference>
<sequence>MAIHLKEEEHLQHQKPEVDQSNDVDAQMDASDLLLLKKTASAKKATLVPLLASTLSPVTSPVVSPTSPTSPNLVGNQQVLSHSSTDTDLTDMTVAKLDPASEEATNGRISPSAAFSPPVSPISSREEVYSTTTTTTRTSTTSTKSFSSTTSDATLNENDQPSSHKTKPKASLGPKMNPIYKGVRALIWALYFNLGASLISITQVLSLPLALIAPGVYQRHINRTEGHFGALLLKMNQLFAPTDIILTGDESIRGIVKVYQGQRIQHNVNGNVEDGDNSISNDDGKHKGDTLLDMPDRMIFISNHQIYSDWMYLWCFSYFAEKHRALKIILRGDLTWIPVFGCSTGMRFFDFILLKRNDWAHDKRAIEENLSRVDEKDPLWLVVFPEGTVVSKGTRKRSIAFSKKAGLEDHRHVLLPRTSGLFVCVNKLRDSVEYLYDATVGYSGINYGEIPEELYPLPGLYVNMAQPKEIHMHLRRFAIKDIPESEPEFIEWVRSRWHEKDELMEEFYTKGKFPSQLTAEEIGNKETKDDQMAAKQGRGQGIRIPLKSRSMLDYLSPSAMNVIALPIVAFAIRYALQQSS</sequence>
<keyword evidence="3" id="KW-0012">Acyltransferase</keyword>